<evidence type="ECO:0000256" key="2">
    <source>
        <dbReference type="SAM" id="SignalP"/>
    </source>
</evidence>
<protein>
    <recommendedName>
        <fullName evidence="3">Peptidase S74 domain-containing protein</fullName>
    </recommendedName>
</protein>
<accession>A0ABX0IUN0</accession>
<feature type="chain" id="PRO_5046442647" description="Peptidase S74 domain-containing protein" evidence="2">
    <location>
        <begin position="21"/>
        <end position="449"/>
    </location>
</feature>
<reference evidence="4 5" key="3">
    <citation type="submission" date="2020-02" db="EMBL/GenBank/DDBJ databases">
        <title>Flavobacterium profundi sp. nov., isolated from a deep-sea seamount.</title>
        <authorList>
            <person name="Zhang D.-C."/>
        </authorList>
    </citation>
    <scope>NUCLEOTIDE SEQUENCE [LARGE SCALE GENOMIC DNA]</scope>
    <source>
        <strain evidence="4 5">EC11</strain>
    </source>
</reference>
<dbReference type="RefSeq" id="WP_140963928.1">
    <property type="nucleotide sequence ID" value="NZ_VEVQ02000014.1"/>
</dbReference>
<keyword evidence="2" id="KW-0732">Signal</keyword>
<reference evidence="4 5" key="2">
    <citation type="submission" date="2019-05" db="EMBL/GenBank/DDBJ databases">
        <authorList>
            <person name="Lianzixin W."/>
        </authorList>
    </citation>
    <scope>NUCLEOTIDE SEQUENCE [LARGE SCALE GENOMIC DNA]</scope>
    <source>
        <strain evidence="4 5">EC11</strain>
    </source>
</reference>
<dbReference type="InterPro" id="IPR030392">
    <property type="entry name" value="S74_ICA"/>
</dbReference>
<dbReference type="EMBL" id="VEVQ02000014">
    <property type="protein sequence ID" value="NHN27413.1"/>
    <property type="molecule type" value="Genomic_DNA"/>
</dbReference>
<name>A0ABX0IUN0_9FLAO</name>
<evidence type="ECO:0000256" key="1">
    <source>
        <dbReference type="SAM" id="Coils"/>
    </source>
</evidence>
<evidence type="ECO:0000259" key="3">
    <source>
        <dbReference type="PROSITE" id="PS51688"/>
    </source>
</evidence>
<comment type="caution">
    <text evidence="4">The sequence shown here is derived from an EMBL/GenBank/DDBJ whole genome shotgun (WGS) entry which is preliminary data.</text>
</comment>
<dbReference type="Gene3D" id="1.10.10.10">
    <property type="entry name" value="Winged helix-like DNA-binding domain superfamily/Winged helix DNA-binding domain"/>
    <property type="match status" value="1"/>
</dbReference>
<feature type="domain" description="Peptidase S74" evidence="3">
    <location>
        <begin position="333"/>
        <end position="423"/>
    </location>
</feature>
<dbReference type="Proteomes" id="UP000817854">
    <property type="component" value="Unassembled WGS sequence"/>
</dbReference>
<feature type="signal peptide" evidence="2">
    <location>
        <begin position="1"/>
        <end position="20"/>
    </location>
</feature>
<evidence type="ECO:0000313" key="4">
    <source>
        <dbReference type="EMBL" id="NHN27413.1"/>
    </source>
</evidence>
<sequence>MMKKIGCFIFLFNVFNFVTAQVGVNTTSPKASLDIQINDATNPTNEDGILIPRIDTFPSSNPTADQNAMLVYLTTVVGTNNPGFYYWDNATTTWIGLQKTGTISKIIDADLDTQIQVEASADEDIIRFKTTGIEFFNMNNGRINVANTGHSTFLGLNAGANDDLTTNSNTAVGSHALYLNVNGIQNVALGRTALYSNTSNGNTAVGTFASRLLTTGAFNTSIGIATLEFNVSGSYNTALGANAGKNNPNGSNNTLLGFYAGENSTGSGNVFVGYSSGRNETGSNKLYIDNSNTTSPLIYGEFDNDYLQINGNFDVGVSGDGTVARSNAWNTFSDRRWKTNFKKIDNALDKLNQINGYYYKWKDKKDQSLQIGVIAQEIEAVLPEIVSTDKNGYKSVDYSKISALLIQVAKEQQSIIENQETKIEELSNKYTNLAKEIENMKQLLSSKKE</sequence>
<evidence type="ECO:0000313" key="5">
    <source>
        <dbReference type="Proteomes" id="UP000817854"/>
    </source>
</evidence>
<dbReference type="InterPro" id="IPR036388">
    <property type="entry name" value="WH-like_DNA-bd_sf"/>
</dbReference>
<gene>
    <name evidence="4" type="ORF">FIA58_017165</name>
</gene>
<reference evidence="5" key="1">
    <citation type="submission" date="2019-05" db="EMBL/GenBank/DDBJ databases">
        <title>Flavobacterium profundi sp. nov., isolated from a deep-sea seamount.</title>
        <authorList>
            <person name="Zhang D.-C."/>
        </authorList>
    </citation>
    <scope>NUCLEOTIDE SEQUENCE [LARGE SCALE GENOMIC DNA]</scope>
    <source>
        <strain evidence="5">EC11</strain>
    </source>
</reference>
<proteinExistence type="predicted"/>
<dbReference type="PROSITE" id="PS51688">
    <property type="entry name" value="ICA"/>
    <property type="match status" value="1"/>
</dbReference>
<organism evidence="4 5">
    <name type="scientific">Flavobacterium jejuense</name>
    <dbReference type="NCBI Taxonomy" id="1544455"/>
    <lineage>
        <taxon>Bacteria</taxon>
        <taxon>Pseudomonadati</taxon>
        <taxon>Bacteroidota</taxon>
        <taxon>Flavobacteriia</taxon>
        <taxon>Flavobacteriales</taxon>
        <taxon>Flavobacteriaceae</taxon>
        <taxon>Flavobacterium</taxon>
    </lineage>
</organism>
<keyword evidence="5" id="KW-1185">Reference proteome</keyword>
<keyword evidence="1" id="KW-0175">Coiled coil</keyword>
<feature type="coiled-coil region" evidence="1">
    <location>
        <begin position="409"/>
        <end position="443"/>
    </location>
</feature>
<dbReference type="Pfam" id="PF13884">
    <property type="entry name" value="Peptidase_S74"/>
    <property type="match status" value="1"/>
</dbReference>